<accession>X0YEF5</accession>
<dbReference type="GO" id="GO:0030170">
    <property type="term" value="F:pyridoxal phosphate binding"/>
    <property type="evidence" value="ECO:0007669"/>
    <property type="project" value="TreeGrafter"/>
</dbReference>
<dbReference type="Pfam" id="PF01041">
    <property type="entry name" value="DegT_DnrJ_EryC1"/>
    <property type="match status" value="1"/>
</dbReference>
<name>X0YEF5_9ZZZZ</name>
<proteinExistence type="predicted"/>
<organism evidence="1">
    <name type="scientific">marine sediment metagenome</name>
    <dbReference type="NCBI Taxonomy" id="412755"/>
    <lineage>
        <taxon>unclassified sequences</taxon>
        <taxon>metagenomes</taxon>
        <taxon>ecological metagenomes</taxon>
    </lineage>
</organism>
<gene>
    <name evidence="1" type="ORF">S01H1_67016</name>
</gene>
<dbReference type="GO" id="GO:0000271">
    <property type="term" value="P:polysaccharide biosynthetic process"/>
    <property type="evidence" value="ECO:0007669"/>
    <property type="project" value="TreeGrafter"/>
</dbReference>
<dbReference type="PANTHER" id="PTHR30244:SF34">
    <property type="entry name" value="DTDP-4-AMINO-4,6-DIDEOXYGALACTOSE TRANSAMINASE"/>
    <property type="match status" value="1"/>
</dbReference>
<reference evidence="1" key="1">
    <citation type="journal article" date="2014" name="Front. Microbiol.">
        <title>High frequency of phylogenetically diverse reductive dehalogenase-homologous genes in deep subseafloor sedimentary metagenomes.</title>
        <authorList>
            <person name="Kawai M."/>
            <person name="Futagami T."/>
            <person name="Toyoda A."/>
            <person name="Takaki Y."/>
            <person name="Nishi S."/>
            <person name="Hori S."/>
            <person name="Arai W."/>
            <person name="Tsubouchi T."/>
            <person name="Morono Y."/>
            <person name="Uchiyama I."/>
            <person name="Ito T."/>
            <person name="Fujiyama A."/>
            <person name="Inagaki F."/>
            <person name="Takami H."/>
        </authorList>
    </citation>
    <scope>NUCLEOTIDE SEQUENCE</scope>
    <source>
        <strain evidence="1">Expedition CK06-06</strain>
    </source>
</reference>
<dbReference type="PANTHER" id="PTHR30244">
    <property type="entry name" value="TRANSAMINASE"/>
    <property type="match status" value="1"/>
</dbReference>
<dbReference type="InterPro" id="IPR000653">
    <property type="entry name" value="DegT/StrS_aminotransferase"/>
</dbReference>
<dbReference type="SUPFAM" id="SSF53383">
    <property type="entry name" value="PLP-dependent transferases"/>
    <property type="match status" value="1"/>
</dbReference>
<dbReference type="GO" id="GO:0008483">
    <property type="term" value="F:transaminase activity"/>
    <property type="evidence" value="ECO:0007669"/>
    <property type="project" value="TreeGrafter"/>
</dbReference>
<protein>
    <recommendedName>
        <fullName evidence="2">DegT/DnrJ/EryC1/StrS family aminotransferase</fullName>
    </recommendedName>
</protein>
<feature type="non-terminal residue" evidence="1">
    <location>
        <position position="1"/>
    </location>
</feature>
<evidence type="ECO:0000313" key="1">
    <source>
        <dbReference type="EMBL" id="GAG35206.1"/>
    </source>
</evidence>
<comment type="caution">
    <text evidence="1">The sequence shown here is derived from an EMBL/GenBank/DDBJ whole genome shotgun (WGS) entry which is preliminary data.</text>
</comment>
<sequence>VLYVGAKPVFVDINPKTYNIDVNKIEEKITDKTKAIIPVHSFGQCVDMDPLLKIAKEYNLRVIEDCACAIGSKYKNIFAGSIGDIGCFSFHARKNITSGEGGIITTNNENLAEEIRSLSCFGVESAYKRSKKFIVPKFVKLGHNYKLSDIAAAIAKVQLTRSEECIRKKNELAKYYDEKLSQVELIEVPYVEKYNRHVYQTYAAMVNENVNRNKLIMNLKEKGIQAQIGTYALHRQPIYKKVTSCNELE</sequence>
<dbReference type="InterPro" id="IPR015421">
    <property type="entry name" value="PyrdxlP-dep_Trfase_major"/>
</dbReference>
<dbReference type="EMBL" id="BARS01044344">
    <property type="protein sequence ID" value="GAG35206.1"/>
    <property type="molecule type" value="Genomic_DNA"/>
</dbReference>
<feature type="non-terminal residue" evidence="1">
    <location>
        <position position="249"/>
    </location>
</feature>
<dbReference type="InterPro" id="IPR015424">
    <property type="entry name" value="PyrdxlP-dep_Trfase"/>
</dbReference>
<dbReference type="AlphaFoldDB" id="X0YEF5"/>
<evidence type="ECO:0008006" key="2">
    <source>
        <dbReference type="Google" id="ProtNLM"/>
    </source>
</evidence>
<dbReference type="CDD" id="cd00616">
    <property type="entry name" value="AHBA_syn"/>
    <property type="match status" value="1"/>
</dbReference>
<dbReference type="Gene3D" id="3.40.640.10">
    <property type="entry name" value="Type I PLP-dependent aspartate aminotransferase-like (Major domain)"/>
    <property type="match status" value="1"/>
</dbReference>